<dbReference type="EMBL" id="JAMKPW020000014">
    <property type="protein sequence ID" value="KAK8211365.1"/>
    <property type="molecule type" value="Genomic_DNA"/>
</dbReference>
<sequence>MNARQDAELVALREAVSGLPHNGSDPTNQQSPHLPDSAKRKRVRALANWDPAYPDERVDYYQEYIHRHAPIATSWLHLPRDKAREGKATHEATGFGLLCQDGGAARHVVSPMDDGSICIWDVSARDTGHTGKKGELVGRSVVGLLSDRSAEADRAKAVTESRRIMTETGAVECVSIDSTRKRAYFAVQDVLHELDLQTLETVSRQPFPFPITALSNTRDGHPLTVGTTWTLHVHDPRAKPNLPATDSPVQCEHIGGPSASHATLSQPGPLSILHHPGFSVDDHSIWVAGRFTHLLNYDRRFFPRLRGTIHSGARISCIAPLPHPYVPRSLDLLQDPTLSLSDRTAAKTRPGTTILAAGTYKGKGALELYGLDGAPSNPNPNPTSSLRNPSISLSGTYQNRQTASASKLLSVASHGAALVFSDGDGNLKWVERDGFSAVRTHNINESNEPLSFNQAQTQAQAQAQDASAYGIFSSTAAEMLGQGDIVQKIVAMDVSVSCTGEAEAEMGWSGSGNGRGRWDVNQNDLLLWTGDGRLGVLGFGHECWYQREEVEERARSAEEMAREDAERQNAGAMRRALQMQADEVRVLRGLGMGFGIPY</sequence>
<evidence type="ECO:0000313" key="2">
    <source>
        <dbReference type="Proteomes" id="UP001320706"/>
    </source>
</evidence>
<reference evidence="1" key="1">
    <citation type="submission" date="2024-02" db="EMBL/GenBank/DDBJ databases">
        <title>Metagenome Assembled Genome of Zalaria obscura JY119.</title>
        <authorList>
            <person name="Vighnesh L."/>
            <person name="Jagadeeshwari U."/>
            <person name="Venkata Ramana C."/>
            <person name="Sasikala C."/>
        </authorList>
    </citation>
    <scope>NUCLEOTIDE SEQUENCE</scope>
    <source>
        <strain evidence="1">JY119</strain>
    </source>
</reference>
<dbReference type="Proteomes" id="UP001320706">
    <property type="component" value="Unassembled WGS sequence"/>
</dbReference>
<comment type="caution">
    <text evidence="1">The sequence shown here is derived from an EMBL/GenBank/DDBJ whole genome shotgun (WGS) entry which is preliminary data.</text>
</comment>
<accession>A0ACC3SFG3</accession>
<proteinExistence type="predicted"/>
<gene>
    <name evidence="1" type="ORF">M8818_003332</name>
</gene>
<protein>
    <submittedName>
        <fullName evidence="1">Uncharacterized protein</fullName>
    </submittedName>
</protein>
<keyword evidence="2" id="KW-1185">Reference proteome</keyword>
<name>A0ACC3SFG3_9PEZI</name>
<evidence type="ECO:0000313" key="1">
    <source>
        <dbReference type="EMBL" id="KAK8211365.1"/>
    </source>
</evidence>
<organism evidence="1 2">
    <name type="scientific">Zalaria obscura</name>
    <dbReference type="NCBI Taxonomy" id="2024903"/>
    <lineage>
        <taxon>Eukaryota</taxon>
        <taxon>Fungi</taxon>
        <taxon>Dikarya</taxon>
        <taxon>Ascomycota</taxon>
        <taxon>Pezizomycotina</taxon>
        <taxon>Dothideomycetes</taxon>
        <taxon>Dothideomycetidae</taxon>
        <taxon>Dothideales</taxon>
        <taxon>Zalariaceae</taxon>
        <taxon>Zalaria</taxon>
    </lineage>
</organism>